<evidence type="ECO:0000256" key="8">
    <source>
        <dbReference type="ARBA" id="ARBA00023002"/>
    </source>
</evidence>
<dbReference type="PANTHER" id="PTHR43765">
    <property type="entry name" value="2-DEHYDROPANTOATE 2-REDUCTASE-RELATED"/>
    <property type="match status" value="1"/>
</dbReference>
<evidence type="ECO:0000256" key="5">
    <source>
        <dbReference type="ARBA" id="ARBA00019465"/>
    </source>
</evidence>
<sequence>MKIAVIGAGAMGSLIGGYLSRANEVTLIDTDSAKIEAIQKDGIRIREKDGSETHVTPGAATGYDGLGEQDLVILFVKSLFSRAALAAAKPMIGENTYVMTLQNGAGHDEILREFVAPERIVIGTTQHNASYPEPGCVNHGGSGITCIGALTGDNARLAPIAEAFKAGGMDCEISENVQKLIWHKLFTNVSVSALTGVLQTKIGYMMDDENGWWLCERLVREAVAVANGDGMGFDVEEILGEIRALLKNSHDGYTSIYADLRDGRRTEVDTISGAVVSASHRNGVPAPSHEFIVKMVHAMENRVNYQG</sequence>
<feature type="domain" description="Ketopantoate reductase N-terminal" evidence="12">
    <location>
        <begin position="3"/>
        <end position="150"/>
    </location>
</feature>
<comment type="pathway">
    <text evidence="2 11">Cofactor biosynthesis; (R)-pantothenate biosynthesis; (R)-pantoate from 3-methyl-2-oxobutanoate: step 2/2.</text>
</comment>
<evidence type="ECO:0000313" key="15">
    <source>
        <dbReference type="Proteomes" id="UP000824209"/>
    </source>
</evidence>
<comment type="similarity">
    <text evidence="3 11">Belongs to the ketopantoate reductase family.</text>
</comment>
<dbReference type="GO" id="GO:0050661">
    <property type="term" value="F:NADP binding"/>
    <property type="evidence" value="ECO:0007669"/>
    <property type="project" value="TreeGrafter"/>
</dbReference>
<dbReference type="Pfam" id="PF02558">
    <property type="entry name" value="ApbA"/>
    <property type="match status" value="1"/>
</dbReference>
<dbReference type="GO" id="GO:0015940">
    <property type="term" value="P:pantothenate biosynthetic process"/>
    <property type="evidence" value="ECO:0007669"/>
    <property type="project" value="UniProtKB-KW"/>
</dbReference>
<evidence type="ECO:0000256" key="10">
    <source>
        <dbReference type="ARBA" id="ARBA00048793"/>
    </source>
</evidence>
<evidence type="ECO:0000259" key="13">
    <source>
        <dbReference type="Pfam" id="PF08546"/>
    </source>
</evidence>
<dbReference type="Gene3D" id="3.40.50.720">
    <property type="entry name" value="NAD(P)-binding Rossmann-like Domain"/>
    <property type="match status" value="1"/>
</dbReference>
<dbReference type="InterPro" id="IPR008927">
    <property type="entry name" value="6-PGluconate_DH-like_C_sf"/>
</dbReference>
<evidence type="ECO:0000259" key="12">
    <source>
        <dbReference type="Pfam" id="PF02558"/>
    </source>
</evidence>
<dbReference type="Gene3D" id="1.10.1040.10">
    <property type="entry name" value="N-(1-d-carboxylethyl)-l-norvaline Dehydrogenase, domain 2"/>
    <property type="match status" value="1"/>
</dbReference>
<evidence type="ECO:0000256" key="11">
    <source>
        <dbReference type="RuleBase" id="RU362068"/>
    </source>
</evidence>
<evidence type="ECO:0000256" key="2">
    <source>
        <dbReference type="ARBA" id="ARBA00004994"/>
    </source>
</evidence>
<organism evidence="14 15">
    <name type="scientific">Candidatus Ruthenibacterium avium</name>
    <dbReference type="NCBI Taxonomy" id="2838751"/>
    <lineage>
        <taxon>Bacteria</taxon>
        <taxon>Bacillati</taxon>
        <taxon>Bacillota</taxon>
        <taxon>Clostridia</taxon>
        <taxon>Eubacteriales</taxon>
        <taxon>Oscillospiraceae</taxon>
        <taxon>Ruthenibacterium</taxon>
    </lineage>
</organism>
<dbReference type="InterPro" id="IPR013332">
    <property type="entry name" value="KPR_N"/>
</dbReference>
<dbReference type="NCBIfam" id="TIGR00745">
    <property type="entry name" value="apbA_panE"/>
    <property type="match status" value="1"/>
</dbReference>
<dbReference type="InterPro" id="IPR003710">
    <property type="entry name" value="ApbA"/>
</dbReference>
<reference evidence="14" key="2">
    <citation type="submission" date="2021-04" db="EMBL/GenBank/DDBJ databases">
        <authorList>
            <person name="Gilroy R."/>
        </authorList>
    </citation>
    <scope>NUCLEOTIDE SEQUENCE</scope>
    <source>
        <strain evidence="14">ChiBcec8-14828</strain>
    </source>
</reference>
<dbReference type="InterPro" id="IPR036291">
    <property type="entry name" value="NAD(P)-bd_dom_sf"/>
</dbReference>
<dbReference type="SUPFAM" id="SSF48179">
    <property type="entry name" value="6-phosphogluconate dehydrogenase C-terminal domain-like"/>
    <property type="match status" value="1"/>
</dbReference>
<dbReference type="EMBL" id="DWYA01000052">
    <property type="protein sequence ID" value="HJB39815.1"/>
    <property type="molecule type" value="Genomic_DNA"/>
</dbReference>
<evidence type="ECO:0000256" key="9">
    <source>
        <dbReference type="ARBA" id="ARBA00032024"/>
    </source>
</evidence>
<evidence type="ECO:0000256" key="4">
    <source>
        <dbReference type="ARBA" id="ARBA00013014"/>
    </source>
</evidence>
<keyword evidence="8 11" id="KW-0560">Oxidoreductase</keyword>
<feature type="domain" description="Ketopantoate reductase C-terminal" evidence="13">
    <location>
        <begin position="176"/>
        <end position="300"/>
    </location>
</feature>
<dbReference type="Pfam" id="PF08546">
    <property type="entry name" value="ApbA_C"/>
    <property type="match status" value="1"/>
</dbReference>
<name>A0A9D2S217_9FIRM</name>
<dbReference type="Proteomes" id="UP000824209">
    <property type="component" value="Unassembled WGS sequence"/>
</dbReference>
<evidence type="ECO:0000256" key="7">
    <source>
        <dbReference type="ARBA" id="ARBA00022857"/>
    </source>
</evidence>
<proteinExistence type="inferred from homology"/>
<comment type="catalytic activity">
    <reaction evidence="10 11">
        <text>(R)-pantoate + NADP(+) = 2-dehydropantoate + NADPH + H(+)</text>
        <dbReference type="Rhea" id="RHEA:16233"/>
        <dbReference type="ChEBI" id="CHEBI:11561"/>
        <dbReference type="ChEBI" id="CHEBI:15378"/>
        <dbReference type="ChEBI" id="CHEBI:15980"/>
        <dbReference type="ChEBI" id="CHEBI:57783"/>
        <dbReference type="ChEBI" id="CHEBI:58349"/>
        <dbReference type="EC" id="1.1.1.169"/>
    </reaction>
</comment>
<protein>
    <recommendedName>
        <fullName evidence="5 11">2-dehydropantoate 2-reductase</fullName>
        <ecNumber evidence="4 11">1.1.1.169</ecNumber>
    </recommendedName>
    <alternativeName>
        <fullName evidence="9 11">Ketopantoate reductase</fullName>
    </alternativeName>
</protein>
<comment type="caution">
    <text evidence="14">The sequence shown here is derived from an EMBL/GenBank/DDBJ whole genome shotgun (WGS) entry which is preliminary data.</text>
</comment>
<dbReference type="SUPFAM" id="SSF51735">
    <property type="entry name" value="NAD(P)-binding Rossmann-fold domains"/>
    <property type="match status" value="1"/>
</dbReference>
<keyword evidence="7 11" id="KW-0521">NADP</keyword>
<evidence type="ECO:0000256" key="1">
    <source>
        <dbReference type="ARBA" id="ARBA00002919"/>
    </source>
</evidence>
<gene>
    <name evidence="14" type="ORF">H9943_05405</name>
</gene>
<comment type="function">
    <text evidence="1 11">Catalyzes the NADPH-dependent reduction of ketopantoate into pantoic acid.</text>
</comment>
<dbReference type="InterPro" id="IPR050838">
    <property type="entry name" value="Ketopantoate_reductase"/>
</dbReference>
<dbReference type="PANTHER" id="PTHR43765:SF2">
    <property type="entry name" value="2-DEHYDROPANTOATE 2-REDUCTASE"/>
    <property type="match status" value="1"/>
</dbReference>
<reference evidence="14" key="1">
    <citation type="journal article" date="2021" name="PeerJ">
        <title>Extensive microbial diversity within the chicken gut microbiome revealed by metagenomics and culture.</title>
        <authorList>
            <person name="Gilroy R."/>
            <person name="Ravi A."/>
            <person name="Getino M."/>
            <person name="Pursley I."/>
            <person name="Horton D.L."/>
            <person name="Alikhan N.F."/>
            <person name="Baker D."/>
            <person name="Gharbi K."/>
            <person name="Hall N."/>
            <person name="Watson M."/>
            <person name="Adriaenssens E.M."/>
            <person name="Foster-Nyarko E."/>
            <person name="Jarju S."/>
            <person name="Secka A."/>
            <person name="Antonio M."/>
            <person name="Oren A."/>
            <person name="Chaudhuri R.R."/>
            <person name="La Ragione R."/>
            <person name="Hildebrand F."/>
            <person name="Pallen M.J."/>
        </authorList>
    </citation>
    <scope>NUCLEOTIDE SEQUENCE</scope>
    <source>
        <strain evidence="14">ChiBcec8-14828</strain>
    </source>
</reference>
<dbReference type="GO" id="GO:0008677">
    <property type="term" value="F:2-dehydropantoate 2-reductase activity"/>
    <property type="evidence" value="ECO:0007669"/>
    <property type="project" value="UniProtKB-EC"/>
</dbReference>
<dbReference type="EC" id="1.1.1.169" evidence="4 11"/>
<keyword evidence="6 11" id="KW-0566">Pantothenate biosynthesis</keyword>
<dbReference type="InterPro" id="IPR013752">
    <property type="entry name" value="KPA_reductase"/>
</dbReference>
<dbReference type="AlphaFoldDB" id="A0A9D2S217"/>
<accession>A0A9D2S217</accession>
<evidence type="ECO:0000313" key="14">
    <source>
        <dbReference type="EMBL" id="HJB39815.1"/>
    </source>
</evidence>
<evidence type="ECO:0000256" key="6">
    <source>
        <dbReference type="ARBA" id="ARBA00022655"/>
    </source>
</evidence>
<evidence type="ECO:0000256" key="3">
    <source>
        <dbReference type="ARBA" id="ARBA00007870"/>
    </source>
</evidence>
<dbReference type="InterPro" id="IPR013328">
    <property type="entry name" value="6PGD_dom2"/>
</dbReference>
<dbReference type="GO" id="GO:0005737">
    <property type="term" value="C:cytoplasm"/>
    <property type="evidence" value="ECO:0007669"/>
    <property type="project" value="TreeGrafter"/>
</dbReference>